<dbReference type="PANTHER" id="PTHR34427">
    <property type="entry name" value="DUF4283 DOMAIN PROTEIN"/>
    <property type="match status" value="1"/>
</dbReference>
<protein>
    <submittedName>
        <fullName evidence="1">Uncharacterized protein</fullName>
    </submittedName>
</protein>
<comment type="caution">
    <text evidence="1">The sequence shown here is derived from an EMBL/GenBank/DDBJ whole genome shotgun (WGS) entry which is preliminary data.</text>
</comment>
<sequence length="343" mass="38682">MKENVGLVTLGGICWFGVESKTFEISLELGKGKMVGKIVEKGRGFSAWIRGWKILAIKLRSIGVVLEPRPLEASKEFVRGKREMCEVVWIESETKEVFNNLVSLKKCLVGRWEAPSSHLLILDFFEILGSIFLGFEREGACVGEVWVRVLGLPMHLWGKEFFKRLGDACEGFVSMDEEVEERCHLKWTRLLVKFSGRRDEREGSARTVGRVERDEGKRVGEMVDPKVCSPTLYFESLGLSLWVSGVDEALLADETGFKAKGLMGRELVVRTEEVEDFRAMEASSNSVGEVVFSESLPYKFSKLSNLLGMLVKGFEKETSSLMRKMEARKGRGVKISGEKRKMC</sequence>
<organism evidence="1 2">
    <name type="scientific">Vitis vinifera</name>
    <name type="common">Grape</name>
    <dbReference type="NCBI Taxonomy" id="29760"/>
    <lineage>
        <taxon>Eukaryota</taxon>
        <taxon>Viridiplantae</taxon>
        <taxon>Streptophyta</taxon>
        <taxon>Embryophyta</taxon>
        <taxon>Tracheophyta</taxon>
        <taxon>Spermatophyta</taxon>
        <taxon>Magnoliopsida</taxon>
        <taxon>eudicotyledons</taxon>
        <taxon>Gunneridae</taxon>
        <taxon>Pentapetalae</taxon>
        <taxon>rosids</taxon>
        <taxon>Vitales</taxon>
        <taxon>Vitaceae</taxon>
        <taxon>Viteae</taxon>
        <taxon>Vitis</taxon>
    </lineage>
</organism>
<dbReference type="EMBL" id="QGNW01002193">
    <property type="protein sequence ID" value="RVW23506.1"/>
    <property type="molecule type" value="Genomic_DNA"/>
</dbReference>
<reference evidence="1 2" key="1">
    <citation type="journal article" date="2018" name="PLoS Genet.">
        <title>Population sequencing reveals clonal diversity and ancestral inbreeding in the grapevine cultivar Chardonnay.</title>
        <authorList>
            <person name="Roach M.J."/>
            <person name="Johnson D.L."/>
            <person name="Bohlmann J."/>
            <person name="van Vuuren H.J."/>
            <person name="Jones S.J."/>
            <person name="Pretorius I.S."/>
            <person name="Schmidt S.A."/>
            <person name="Borneman A.R."/>
        </authorList>
    </citation>
    <scope>NUCLEOTIDE SEQUENCE [LARGE SCALE GENOMIC DNA]</scope>
    <source>
        <strain evidence="2">cv. Chardonnay</strain>
        <tissue evidence="1">Leaf</tissue>
    </source>
</reference>
<gene>
    <name evidence="1" type="ORF">CK203_090734</name>
</gene>
<evidence type="ECO:0000313" key="2">
    <source>
        <dbReference type="Proteomes" id="UP000288805"/>
    </source>
</evidence>
<accession>A0A438CJW7</accession>
<dbReference type="AlphaFoldDB" id="A0A438CJW7"/>
<dbReference type="PANTHER" id="PTHR34427:SF5">
    <property type="entry name" value="DUF4283 DOMAIN-CONTAINING PROTEIN"/>
    <property type="match status" value="1"/>
</dbReference>
<evidence type="ECO:0000313" key="1">
    <source>
        <dbReference type="EMBL" id="RVW23506.1"/>
    </source>
</evidence>
<proteinExistence type="predicted"/>
<name>A0A438CJW7_VITVI</name>
<dbReference type="Proteomes" id="UP000288805">
    <property type="component" value="Unassembled WGS sequence"/>
</dbReference>